<dbReference type="HAMAP" id="MF_00392">
    <property type="entry name" value="LpxB"/>
    <property type="match status" value="1"/>
</dbReference>
<evidence type="ECO:0000256" key="10">
    <source>
        <dbReference type="ARBA" id="ARBA00048975"/>
    </source>
</evidence>
<evidence type="ECO:0000256" key="2">
    <source>
        <dbReference type="ARBA" id="ARBA00007868"/>
    </source>
</evidence>
<protein>
    <recommendedName>
        <fullName evidence="4 11">Lipid-A-disaccharide synthase</fullName>
        <ecNumber evidence="3 11">2.4.1.182</ecNumber>
    </recommendedName>
</protein>
<dbReference type="GO" id="GO:0008915">
    <property type="term" value="F:lipid-A-disaccharide synthase activity"/>
    <property type="evidence" value="ECO:0007669"/>
    <property type="project" value="UniProtKB-UniRule"/>
</dbReference>
<keyword evidence="6 11" id="KW-0441">Lipid A biosynthesis</keyword>
<keyword evidence="9 11" id="KW-0443">Lipid metabolism</keyword>
<evidence type="ECO:0000256" key="6">
    <source>
        <dbReference type="ARBA" id="ARBA00022556"/>
    </source>
</evidence>
<dbReference type="AlphaFoldDB" id="A0A0D6EVK8"/>
<dbReference type="CDD" id="cd01635">
    <property type="entry name" value="Glycosyltransferase_GTB-type"/>
    <property type="match status" value="1"/>
</dbReference>
<evidence type="ECO:0000256" key="3">
    <source>
        <dbReference type="ARBA" id="ARBA00012687"/>
    </source>
</evidence>
<comment type="function">
    <text evidence="1 11">Condensation of UDP-2,3-diacylglucosamine and 2,3-diacylglucosamine-1-phosphate to form lipid A disaccharide, a precursor of lipid A, a phosphorylated glycolipid that anchors the lipopolysaccharide to the outer membrane of the cell.</text>
</comment>
<dbReference type="PANTHER" id="PTHR30372:SF4">
    <property type="entry name" value="LIPID-A-DISACCHARIDE SYNTHASE, MITOCHONDRIAL-RELATED"/>
    <property type="match status" value="1"/>
</dbReference>
<dbReference type="KEGG" id="mbat:BN1208_0776"/>
<dbReference type="OrthoDB" id="9801642at2"/>
<comment type="catalytic activity">
    <reaction evidence="10 11">
        <text>a lipid X + a UDP-2-N,3-O-bis[(3R)-3-hydroxyacyl]-alpha-D-glucosamine = a lipid A disaccharide + UDP + H(+)</text>
        <dbReference type="Rhea" id="RHEA:67828"/>
        <dbReference type="ChEBI" id="CHEBI:15378"/>
        <dbReference type="ChEBI" id="CHEBI:58223"/>
        <dbReference type="ChEBI" id="CHEBI:137748"/>
        <dbReference type="ChEBI" id="CHEBI:176338"/>
        <dbReference type="ChEBI" id="CHEBI:176343"/>
        <dbReference type="EC" id="2.4.1.182"/>
    </reaction>
</comment>
<comment type="similarity">
    <text evidence="2 11">Belongs to the LpxB family.</text>
</comment>
<dbReference type="Gene3D" id="3.40.50.2000">
    <property type="entry name" value="Glycogen Phosphorylase B"/>
    <property type="match status" value="2"/>
</dbReference>
<evidence type="ECO:0000256" key="1">
    <source>
        <dbReference type="ARBA" id="ARBA00002056"/>
    </source>
</evidence>
<dbReference type="InterPro" id="IPR003835">
    <property type="entry name" value="Glyco_trans_19"/>
</dbReference>
<accession>A0A0D6EVK8</accession>
<name>A0A0D6EVK8_9PROT</name>
<evidence type="ECO:0000256" key="7">
    <source>
        <dbReference type="ARBA" id="ARBA00022676"/>
    </source>
</evidence>
<gene>
    <name evidence="11 12" type="primary">lpxB</name>
    <name evidence="12" type="ORF">BN1208_0776</name>
</gene>
<sequence>MKTIAIVAGESSGDLLGSHLIKSLKSTRSDLMFIGVAGPKMIKEGAFSYFPMEELSVRGYFEAFKKLFHLLKLRKNLFKKILDAKPDLFIGVDAPDFNFWMERQLKKKGIPVIHYVSPSIWAWRGDRLGKIKKSIDHMLTIFPFEKKIYAKAHIEATFVGHPLAEMIPLHPNKKKAQNKLKIIKATKVIALLPGSRQGEVKWHAQLLIDSAIELSKKIRDVKFLVPLPTRETYNIFSRALFKNTHAELDIQLLIGHSSDAINAADLVIVASGTATLETALYKKPMIVIYKMSSISWQILKRMRYLPYVSLPNILLNKFFVPELLQNDATPENITSKAVEILKDASYRKNLLIQFTKIHHQLKQNTSYRLNKIILKFIK</sequence>
<dbReference type="SUPFAM" id="SSF53756">
    <property type="entry name" value="UDP-Glycosyltransferase/glycogen phosphorylase"/>
    <property type="match status" value="1"/>
</dbReference>
<dbReference type="HOGENOM" id="CLU_036577_3_0_4"/>
<dbReference type="STRING" id="1581557.BN1208_0776"/>
<dbReference type="Proteomes" id="UP000064007">
    <property type="component" value="Chromosome 1"/>
</dbReference>
<keyword evidence="5 11" id="KW-0444">Lipid biosynthesis</keyword>
<dbReference type="GO" id="GO:0009245">
    <property type="term" value="P:lipid A biosynthetic process"/>
    <property type="evidence" value="ECO:0007669"/>
    <property type="project" value="UniProtKB-UniRule"/>
</dbReference>
<keyword evidence="8 11" id="KW-0808">Transferase</keyword>
<dbReference type="EC" id="2.4.1.182" evidence="3 11"/>
<keyword evidence="7 11" id="KW-0328">Glycosyltransferase</keyword>
<dbReference type="EMBL" id="LN827929">
    <property type="protein sequence ID" value="CEZ19662.1"/>
    <property type="molecule type" value="Genomic_DNA"/>
</dbReference>
<evidence type="ECO:0000313" key="12">
    <source>
        <dbReference type="EMBL" id="CEZ19662.1"/>
    </source>
</evidence>
<evidence type="ECO:0000256" key="9">
    <source>
        <dbReference type="ARBA" id="ARBA00023098"/>
    </source>
</evidence>
<proteinExistence type="inferred from homology"/>
<dbReference type="NCBIfam" id="TIGR00215">
    <property type="entry name" value="lpxB"/>
    <property type="match status" value="1"/>
</dbReference>
<comment type="pathway">
    <text evidence="11">Bacterial outer membrane biogenesis; LPS lipid A biosynthesis.</text>
</comment>
<reference evidence="13" key="1">
    <citation type="submission" date="2014-12" db="EMBL/GenBank/DDBJ databases">
        <authorList>
            <person name="Salcher M.M."/>
        </authorList>
    </citation>
    <scope>NUCLEOTIDE SEQUENCE [LARGE SCALE GENOMIC DNA]</scope>
    <source>
        <strain evidence="13">MMS-10A-171</strain>
    </source>
</reference>
<evidence type="ECO:0000256" key="4">
    <source>
        <dbReference type="ARBA" id="ARBA00020902"/>
    </source>
</evidence>
<evidence type="ECO:0000256" key="8">
    <source>
        <dbReference type="ARBA" id="ARBA00022679"/>
    </source>
</evidence>
<dbReference type="UniPathway" id="UPA00973"/>
<dbReference type="RefSeq" id="WP_046488059.1">
    <property type="nucleotide sequence ID" value="NZ_LN827929.1"/>
</dbReference>
<evidence type="ECO:0000256" key="5">
    <source>
        <dbReference type="ARBA" id="ARBA00022516"/>
    </source>
</evidence>
<evidence type="ECO:0000313" key="13">
    <source>
        <dbReference type="Proteomes" id="UP000064007"/>
    </source>
</evidence>
<keyword evidence="13" id="KW-1185">Reference proteome</keyword>
<dbReference type="Pfam" id="PF02684">
    <property type="entry name" value="LpxB"/>
    <property type="match status" value="1"/>
</dbReference>
<dbReference type="GO" id="GO:0016020">
    <property type="term" value="C:membrane"/>
    <property type="evidence" value="ECO:0007669"/>
    <property type="project" value="GOC"/>
</dbReference>
<dbReference type="PANTHER" id="PTHR30372">
    <property type="entry name" value="LIPID-A-DISACCHARIDE SYNTHASE"/>
    <property type="match status" value="1"/>
</dbReference>
<dbReference type="GO" id="GO:0005543">
    <property type="term" value="F:phospholipid binding"/>
    <property type="evidence" value="ECO:0007669"/>
    <property type="project" value="TreeGrafter"/>
</dbReference>
<organism evidence="12 13">
    <name type="scientific">Candidatus Methylopumilus planktonicus</name>
    <dbReference type="NCBI Taxonomy" id="1581557"/>
    <lineage>
        <taxon>Bacteria</taxon>
        <taxon>Pseudomonadati</taxon>
        <taxon>Pseudomonadota</taxon>
        <taxon>Betaproteobacteria</taxon>
        <taxon>Nitrosomonadales</taxon>
        <taxon>Methylophilaceae</taxon>
        <taxon>Candidatus Methylopumilus</taxon>
    </lineage>
</organism>
<evidence type="ECO:0000256" key="11">
    <source>
        <dbReference type="HAMAP-Rule" id="MF_00392"/>
    </source>
</evidence>